<comment type="caution">
    <text evidence="5">The sequence shown here is derived from an EMBL/GenBank/DDBJ whole genome shotgun (WGS) entry which is preliminary data.</text>
</comment>
<dbReference type="RefSeq" id="WP_158033751.1">
    <property type="nucleotide sequence ID" value="NZ_ML708616.1"/>
</dbReference>
<dbReference type="InterPro" id="IPR050204">
    <property type="entry name" value="AraC_XylS_family_regulators"/>
</dbReference>
<dbReference type="AlphaFoldDB" id="A0A5J5KYJ5"/>
<dbReference type="PROSITE" id="PS01124">
    <property type="entry name" value="HTH_ARAC_FAMILY_2"/>
    <property type="match status" value="1"/>
</dbReference>
<dbReference type="InterPro" id="IPR009057">
    <property type="entry name" value="Homeodomain-like_sf"/>
</dbReference>
<dbReference type="InterPro" id="IPR018060">
    <property type="entry name" value="HTH_AraC"/>
</dbReference>
<protein>
    <submittedName>
        <fullName evidence="5">AraC family transcriptional regulator</fullName>
    </submittedName>
</protein>
<proteinExistence type="predicted"/>
<keyword evidence="3" id="KW-0804">Transcription</keyword>
<accession>A0A5J5KYJ5</accession>
<dbReference type="SUPFAM" id="SSF46689">
    <property type="entry name" value="Homeodomain-like"/>
    <property type="match status" value="1"/>
</dbReference>
<feature type="domain" description="HTH araC/xylS-type" evidence="4">
    <location>
        <begin position="196"/>
        <end position="287"/>
    </location>
</feature>
<dbReference type="PANTHER" id="PTHR46796">
    <property type="entry name" value="HTH-TYPE TRANSCRIPTIONAL ACTIVATOR RHAS-RELATED"/>
    <property type="match status" value="1"/>
</dbReference>
<dbReference type="GO" id="GO:0043565">
    <property type="term" value="F:sequence-specific DNA binding"/>
    <property type="evidence" value="ECO:0007669"/>
    <property type="project" value="InterPro"/>
</dbReference>
<gene>
    <name evidence="5" type="ORF">FCK90_07915</name>
</gene>
<dbReference type="Pfam" id="PF12833">
    <property type="entry name" value="HTH_18"/>
    <property type="match status" value="1"/>
</dbReference>
<keyword evidence="1" id="KW-0805">Transcription regulation</keyword>
<dbReference type="Gene3D" id="1.10.10.60">
    <property type="entry name" value="Homeodomain-like"/>
    <property type="match status" value="1"/>
</dbReference>
<evidence type="ECO:0000256" key="3">
    <source>
        <dbReference type="ARBA" id="ARBA00023163"/>
    </source>
</evidence>
<keyword evidence="6" id="KW-1185">Reference proteome</keyword>
<dbReference type="EMBL" id="SZWF01000007">
    <property type="protein sequence ID" value="KAA9394380.1"/>
    <property type="molecule type" value="Genomic_DNA"/>
</dbReference>
<evidence type="ECO:0000259" key="4">
    <source>
        <dbReference type="PROSITE" id="PS01124"/>
    </source>
</evidence>
<evidence type="ECO:0000256" key="1">
    <source>
        <dbReference type="ARBA" id="ARBA00023015"/>
    </source>
</evidence>
<evidence type="ECO:0000313" key="6">
    <source>
        <dbReference type="Proteomes" id="UP000325957"/>
    </source>
</evidence>
<reference evidence="5 6" key="1">
    <citation type="submission" date="2019-05" db="EMBL/GenBank/DDBJ databases">
        <title>Kocuria coralli sp. nov., a novel actinobacterium isolated from coral reef seawater.</title>
        <authorList>
            <person name="Li J."/>
        </authorList>
    </citation>
    <scope>NUCLEOTIDE SEQUENCE [LARGE SCALE GENOMIC DNA]</scope>
    <source>
        <strain evidence="5 6">SCSIO 13007</strain>
    </source>
</reference>
<organism evidence="5 6">
    <name type="scientific">Kocuria coralli</name>
    <dbReference type="NCBI Taxonomy" id="1461025"/>
    <lineage>
        <taxon>Bacteria</taxon>
        <taxon>Bacillati</taxon>
        <taxon>Actinomycetota</taxon>
        <taxon>Actinomycetes</taxon>
        <taxon>Micrococcales</taxon>
        <taxon>Micrococcaceae</taxon>
        <taxon>Kocuria</taxon>
    </lineage>
</organism>
<sequence>MAQEEDAPPSLDLTSAEFVRAPPHGPWADAVPSMVGYRQRGLTQRLHRGLPSSSLVLVIGIDAPIVVGSSEDDPAPFSAHALVGPLATQPAYIDQPRDQEGLQLAVDPLAARWLFGAPASRLPGLALDLLDMIGPEAGLLQRRVEDEEDWDLRFAAVGRFLLDRLHSVSGAAATPPRAEVAEGWRWIVSHGGNGGVDALCAHVGLGPRQLRKVFTDEFGLGPKALSRLVRFERAVAMVRDRAAGAGAGTGAETLSDIAARAGYADHAHFDREFRGMVGTSPTAWIDEERRNLQAGGHRSGSH</sequence>
<dbReference type="OrthoDB" id="2559672at2"/>
<dbReference type="Proteomes" id="UP000325957">
    <property type="component" value="Unassembled WGS sequence"/>
</dbReference>
<evidence type="ECO:0000256" key="2">
    <source>
        <dbReference type="ARBA" id="ARBA00023125"/>
    </source>
</evidence>
<dbReference type="SMART" id="SM00342">
    <property type="entry name" value="HTH_ARAC"/>
    <property type="match status" value="1"/>
</dbReference>
<keyword evidence="2" id="KW-0238">DNA-binding</keyword>
<evidence type="ECO:0000313" key="5">
    <source>
        <dbReference type="EMBL" id="KAA9394380.1"/>
    </source>
</evidence>
<dbReference type="GO" id="GO:0003700">
    <property type="term" value="F:DNA-binding transcription factor activity"/>
    <property type="evidence" value="ECO:0007669"/>
    <property type="project" value="InterPro"/>
</dbReference>
<dbReference type="PANTHER" id="PTHR46796:SF15">
    <property type="entry name" value="BLL1074 PROTEIN"/>
    <property type="match status" value="1"/>
</dbReference>
<name>A0A5J5KYJ5_9MICC</name>